<dbReference type="RefSeq" id="WP_106706686.1">
    <property type="nucleotide sequence ID" value="NZ_PXXU01000018.1"/>
</dbReference>
<proteinExistence type="predicted"/>
<dbReference type="GO" id="GO:0009055">
    <property type="term" value="F:electron transfer activity"/>
    <property type="evidence" value="ECO:0007669"/>
    <property type="project" value="InterPro"/>
</dbReference>
<feature type="chain" id="PRO_5015137408" evidence="7">
    <location>
        <begin position="29"/>
        <end position="156"/>
    </location>
</feature>
<evidence type="ECO:0000256" key="4">
    <source>
        <dbReference type="ARBA" id="ARBA00022982"/>
    </source>
</evidence>
<evidence type="ECO:0000259" key="8">
    <source>
        <dbReference type="PROSITE" id="PS51007"/>
    </source>
</evidence>
<organism evidence="9 10">
    <name type="scientific">Nitrosomonas supralitoralis</name>
    <dbReference type="NCBI Taxonomy" id="2116706"/>
    <lineage>
        <taxon>Bacteria</taxon>
        <taxon>Pseudomonadati</taxon>
        <taxon>Pseudomonadota</taxon>
        <taxon>Betaproteobacteria</taxon>
        <taxon>Nitrosomonadales</taxon>
        <taxon>Nitrosomonadaceae</taxon>
        <taxon>Nitrosomonas</taxon>
    </lineage>
</organism>
<dbReference type="InterPro" id="IPR051459">
    <property type="entry name" value="Cytochrome_c-type_DH"/>
</dbReference>
<keyword evidence="5 6" id="KW-0408">Iron</keyword>
<dbReference type="InterPro" id="IPR009056">
    <property type="entry name" value="Cyt_c-like_dom"/>
</dbReference>
<dbReference type="PROSITE" id="PS51257">
    <property type="entry name" value="PROKAR_LIPOPROTEIN"/>
    <property type="match status" value="1"/>
</dbReference>
<gene>
    <name evidence="9" type="ORF">C7H79_07590</name>
</gene>
<keyword evidence="4" id="KW-0249">Electron transport</keyword>
<dbReference type="Pfam" id="PF13442">
    <property type="entry name" value="Cytochrome_CBB3"/>
    <property type="match status" value="1"/>
</dbReference>
<evidence type="ECO:0000256" key="6">
    <source>
        <dbReference type="PROSITE-ProRule" id="PRU00433"/>
    </source>
</evidence>
<dbReference type="GO" id="GO:0020037">
    <property type="term" value="F:heme binding"/>
    <property type="evidence" value="ECO:0007669"/>
    <property type="project" value="InterPro"/>
</dbReference>
<evidence type="ECO:0000256" key="3">
    <source>
        <dbReference type="ARBA" id="ARBA00022723"/>
    </source>
</evidence>
<dbReference type="InterPro" id="IPR008168">
    <property type="entry name" value="Cyt_C_IC"/>
</dbReference>
<dbReference type="GO" id="GO:0005506">
    <property type="term" value="F:iron ion binding"/>
    <property type="evidence" value="ECO:0007669"/>
    <property type="project" value="InterPro"/>
</dbReference>
<protein>
    <submittedName>
        <fullName evidence="9">Cytochrome C</fullName>
    </submittedName>
</protein>
<dbReference type="EMBL" id="PXXU01000018">
    <property type="protein sequence ID" value="PSJ17542.1"/>
    <property type="molecule type" value="Genomic_DNA"/>
</dbReference>
<evidence type="ECO:0000313" key="10">
    <source>
        <dbReference type="Proteomes" id="UP000241912"/>
    </source>
</evidence>
<keyword evidence="1" id="KW-0813">Transport</keyword>
<dbReference type="InterPro" id="IPR036909">
    <property type="entry name" value="Cyt_c-like_dom_sf"/>
</dbReference>
<evidence type="ECO:0000256" key="5">
    <source>
        <dbReference type="ARBA" id="ARBA00023004"/>
    </source>
</evidence>
<dbReference type="Gene3D" id="1.10.760.10">
    <property type="entry name" value="Cytochrome c-like domain"/>
    <property type="match status" value="1"/>
</dbReference>
<feature type="signal peptide" evidence="7">
    <location>
        <begin position="1"/>
        <end position="28"/>
    </location>
</feature>
<dbReference type="SUPFAM" id="SSF46626">
    <property type="entry name" value="Cytochrome c"/>
    <property type="match status" value="1"/>
</dbReference>
<dbReference type="OrthoDB" id="9808312at2"/>
<sequence>MRVQYFLIYSAAALMLMGCDNFSPTDTAAGKHQINPKTGLVIRNLDAAQVMRGEAVYTKNCVGCHGPNGVATPDWRKPNPDGKYPPPPLDSSAHAWHHSTDVLKKTILKGTPPEIGSMPAWEGILTEQQVDDVVVWIKSLWSDELYDIWYKNFEDK</sequence>
<comment type="caution">
    <text evidence="9">The sequence shown here is derived from an EMBL/GenBank/DDBJ whole genome shotgun (WGS) entry which is preliminary data.</text>
</comment>
<keyword evidence="3 6" id="KW-0479">Metal-binding</keyword>
<evidence type="ECO:0000313" key="9">
    <source>
        <dbReference type="EMBL" id="PSJ17542.1"/>
    </source>
</evidence>
<dbReference type="PRINTS" id="PR00605">
    <property type="entry name" value="CYTCHROMECIC"/>
</dbReference>
<dbReference type="PANTHER" id="PTHR35008:SF4">
    <property type="entry name" value="BLL4482 PROTEIN"/>
    <property type="match status" value="1"/>
</dbReference>
<evidence type="ECO:0000256" key="2">
    <source>
        <dbReference type="ARBA" id="ARBA00022617"/>
    </source>
</evidence>
<dbReference type="PROSITE" id="PS51007">
    <property type="entry name" value="CYTC"/>
    <property type="match status" value="1"/>
</dbReference>
<name>A0A2P7NVQ1_9PROT</name>
<dbReference type="Proteomes" id="UP000241912">
    <property type="component" value="Unassembled WGS sequence"/>
</dbReference>
<dbReference type="AlphaFoldDB" id="A0A2P7NVQ1"/>
<accession>A0A2P7NVQ1</accession>
<reference evidence="9 10" key="1">
    <citation type="submission" date="2018-03" db="EMBL/GenBank/DDBJ databases">
        <title>Draft genome of Nitrosomonas supralitoralis APG5.</title>
        <authorList>
            <person name="Urakawa H."/>
            <person name="Lopez J.V."/>
        </authorList>
    </citation>
    <scope>NUCLEOTIDE SEQUENCE [LARGE SCALE GENOMIC DNA]</scope>
    <source>
        <strain evidence="9 10">APG5</strain>
    </source>
</reference>
<evidence type="ECO:0000256" key="7">
    <source>
        <dbReference type="SAM" id="SignalP"/>
    </source>
</evidence>
<evidence type="ECO:0000256" key="1">
    <source>
        <dbReference type="ARBA" id="ARBA00022448"/>
    </source>
</evidence>
<keyword evidence="2 6" id="KW-0349">Heme</keyword>
<dbReference type="PANTHER" id="PTHR35008">
    <property type="entry name" value="BLL4482 PROTEIN-RELATED"/>
    <property type="match status" value="1"/>
</dbReference>
<keyword evidence="7" id="KW-0732">Signal</keyword>
<keyword evidence="10" id="KW-1185">Reference proteome</keyword>
<feature type="domain" description="Cytochrome c" evidence="8">
    <location>
        <begin position="48"/>
        <end position="141"/>
    </location>
</feature>